<dbReference type="Proteomes" id="UP001595617">
    <property type="component" value="Unassembled WGS sequence"/>
</dbReference>
<comment type="subcellular location">
    <subcellularLocation>
        <location evidence="1">Membrane</location>
    </subcellularLocation>
</comment>
<comment type="similarity">
    <text evidence="3">Belongs to the methyl-accepting chemotaxis (MCP) protein family.</text>
</comment>
<dbReference type="Gene3D" id="1.10.287.950">
    <property type="entry name" value="Methyl-accepting chemotaxis protein"/>
    <property type="match status" value="1"/>
</dbReference>
<dbReference type="PANTHER" id="PTHR32089:SF70">
    <property type="entry name" value="ENERGY TAXIS MODULATING METHYL ACCEPTING SENSORY TRANSDUCER"/>
    <property type="match status" value="1"/>
</dbReference>
<feature type="coiled-coil region" evidence="5">
    <location>
        <begin position="210"/>
        <end position="237"/>
    </location>
</feature>
<evidence type="ECO:0000256" key="2">
    <source>
        <dbReference type="ARBA" id="ARBA00023224"/>
    </source>
</evidence>
<keyword evidence="6" id="KW-0472">Membrane</keyword>
<dbReference type="SUPFAM" id="SSF58104">
    <property type="entry name" value="Methyl-accepting chemotaxis protein (MCP) signaling domain"/>
    <property type="match status" value="1"/>
</dbReference>
<evidence type="ECO:0000313" key="9">
    <source>
        <dbReference type="EMBL" id="MFC3852178.1"/>
    </source>
</evidence>
<protein>
    <submittedName>
        <fullName evidence="9">Methyl-accepting chemotaxis protein</fullName>
    </submittedName>
</protein>
<dbReference type="PANTHER" id="PTHR32089">
    <property type="entry name" value="METHYL-ACCEPTING CHEMOTAXIS PROTEIN MCPB"/>
    <property type="match status" value="1"/>
</dbReference>
<dbReference type="EMBL" id="JBHRYR010000002">
    <property type="protein sequence ID" value="MFC3852178.1"/>
    <property type="molecule type" value="Genomic_DNA"/>
</dbReference>
<dbReference type="Pfam" id="PF00015">
    <property type="entry name" value="MCPsignal"/>
    <property type="match status" value="1"/>
</dbReference>
<comment type="caution">
    <text evidence="9">The sequence shown here is derived from an EMBL/GenBank/DDBJ whole genome shotgun (WGS) entry which is preliminary data.</text>
</comment>
<keyword evidence="5" id="KW-0175">Coiled coil</keyword>
<feature type="transmembrane region" description="Helical" evidence="6">
    <location>
        <begin position="321"/>
        <end position="342"/>
    </location>
</feature>
<dbReference type="CDD" id="cd06225">
    <property type="entry name" value="HAMP"/>
    <property type="match status" value="1"/>
</dbReference>
<dbReference type="SMART" id="SM00304">
    <property type="entry name" value="HAMP"/>
    <property type="match status" value="1"/>
</dbReference>
<evidence type="ECO:0000256" key="6">
    <source>
        <dbReference type="SAM" id="Phobius"/>
    </source>
</evidence>
<evidence type="ECO:0000256" key="4">
    <source>
        <dbReference type="PROSITE-ProRule" id="PRU00284"/>
    </source>
</evidence>
<evidence type="ECO:0000256" key="1">
    <source>
        <dbReference type="ARBA" id="ARBA00004370"/>
    </source>
</evidence>
<gene>
    <name evidence="9" type="ORF">ACFOOG_04955</name>
</gene>
<keyword evidence="6" id="KW-1133">Transmembrane helix</keyword>
<accession>A0ABV7ZWN6</accession>
<dbReference type="Pfam" id="PF00672">
    <property type="entry name" value="HAMP"/>
    <property type="match status" value="1"/>
</dbReference>
<dbReference type="RefSeq" id="WP_380694035.1">
    <property type="nucleotide sequence ID" value="NZ_JBHRYR010000002.1"/>
</dbReference>
<proteinExistence type="inferred from homology"/>
<dbReference type="InterPro" id="IPR004089">
    <property type="entry name" value="MCPsignal_dom"/>
</dbReference>
<evidence type="ECO:0000259" key="7">
    <source>
        <dbReference type="PROSITE" id="PS50111"/>
    </source>
</evidence>
<reference evidence="10" key="1">
    <citation type="journal article" date="2019" name="Int. J. Syst. Evol. Microbiol.">
        <title>The Global Catalogue of Microorganisms (GCM) 10K type strain sequencing project: providing services to taxonomists for standard genome sequencing and annotation.</title>
        <authorList>
            <consortium name="The Broad Institute Genomics Platform"/>
            <consortium name="The Broad Institute Genome Sequencing Center for Infectious Disease"/>
            <person name="Wu L."/>
            <person name="Ma J."/>
        </authorList>
    </citation>
    <scope>NUCLEOTIDE SEQUENCE [LARGE SCALE GENOMIC DNA]</scope>
    <source>
        <strain evidence="10">IBRC 10765</strain>
    </source>
</reference>
<name>A0ABV7ZWN6_9GAMM</name>
<keyword evidence="10" id="KW-1185">Reference proteome</keyword>
<keyword evidence="2 4" id="KW-0807">Transducer</keyword>
<dbReference type="InterPro" id="IPR003660">
    <property type="entry name" value="HAMP_dom"/>
</dbReference>
<evidence type="ECO:0000313" key="10">
    <source>
        <dbReference type="Proteomes" id="UP001595617"/>
    </source>
</evidence>
<dbReference type="PROSITE" id="PS50885">
    <property type="entry name" value="HAMP"/>
    <property type="match status" value="1"/>
</dbReference>
<keyword evidence="6" id="KW-0812">Transmembrane</keyword>
<feature type="domain" description="Methyl-accepting transducer" evidence="7">
    <location>
        <begin position="400"/>
        <end position="636"/>
    </location>
</feature>
<evidence type="ECO:0000259" key="8">
    <source>
        <dbReference type="PROSITE" id="PS50885"/>
    </source>
</evidence>
<dbReference type="PROSITE" id="PS50111">
    <property type="entry name" value="CHEMOTAXIS_TRANSDUC_2"/>
    <property type="match status" value="1"/>
</dbReference>
<sequence length="672" mass="73346">MKMTVVRRTGLGFLLLLVLMTVIGVAALRSQQTMQRSMSEITGDVLPQLQSGYALMITAQNINKAVAQHASEQNVELLTVYEAEFAREVEQYGLLLDTLVAQTDGMDALQNELNQANGLLQSLIELGERQLAIRSELLAADDAYFAEVQGEASRWLAFPNEMRVVDRVMEVLSQQTTREASAIGADTQYVRDKIDLVRTEVTNSNTMTSVQELIELREFLQGELQNTQVRIERLEDSNTVLFDRLGRFVTVLDRAVNADDGTLALNIQRLQLQAESNRLQAAIANDINGGVAALQRLSDQIAERSNALQSELASDAQQAQVAIVGTYAVSLLLALFIVFGLIRSIRKPLNQIVTVLKEISAGDLSHQVRLKGQDEFTAIGDGINNLLRHLRDILQGIGQTSAEVNAVTQQVMTTTASSRQKLREQKEQTDLVATAVTEMESATQEVANSASGTLAEVDRVNKEARDGQHNMDISLQAIQTLEGNLQKASGVIDALNKESENIGNILAVIKGIAEQTNLLALNAAIEAARAGEQGRGFAVVADEVRDLASKTQKSTEEIYQMIEALQSRSQEAVGLMSQNREQSQVVVSESEKTGQSIGEILGSLARMSEMIHHIANAVNEQKVVAGEVANNTVVIADMADQVVNNASRNADTFEQLAALTHEQEALVGRFKF</sequence>
<feature type="domain" description="HAMP" evidence="8">
    <location>
        <begin position="343"/>
        <end position="395"/>
    </location>
</feature>
<evidence type="ECO:0000256" key="5">
    <source>
        <dbReference type="SAM" id="Coils"/>
    </source>
</evidence>
<organism evidence="9 10">
    <name type="scientific">Saccharospirillum mangrovi</name>
    <dbReference type="NCBI Taxonomy" id="2161747"/>
    <lineage>
        <taxon>Bacteria</taxon>
        <taxon>Pseudomonadati</taxon>
        <taxon>Pseudomonadota</taxon>
        <taxon>Gammaproteobacteria</taxon>
        <taxon>Oceanospirillales</taxon>
        <taxon>Saccharospirillaceae</taxon>
        <taxon>Saccharospirillum</taxon>
    </lineage>
</organism>
<dbReference type="CDD" id="cd11386">
    <property type="entry name" value="MCP_signal"/>
    <property type="match status" value="1"/>
</dbReference>
<evidence type="ECO:0000256" key="3">
    <source>
        <dbReference type="ARBA" id="ARBA00029447"/>
    </source>
</evidence>
<dbReference type="SMART" id="SM00283">
    <property type="entry name" value="MA"/>
    <property type="match status" value="1"/>
</dbReference>